<name>A0ACC2JFU1_9PEZI</name>
<evidence type="ECO:0000313" key="2">
    <source>
        <dbReference type="Proteomes" id="UP001153332"/>
    </source>
</evidence>
<sequence>MSRFDSPPDLEVRLRDALDAITVNCFAGGHDIGRVQDPRIVVEDVGRIGLPLSEEQARRIISKAYRAPSHEDGSSITYTAARNAWELNPRNFTVTADHQWDILMSNLLRVVSDELGVKLPIKTYLRKMLLYEKGATFKGHGDPGNNPNVFGTLVINLPSCYTGGDVVVRHVDEEKVLSTSKFKMGCAFWYTNASYEILLVESGYRWVLIYSLATEFPLQKAPSNVSKTGNKALRGTLKSCLRDRRVADTAPTYYAFEHRYAPGNFSLAHLKSRDQACVEQLLNAGRGLGFEIFLATLERENSGDPLEEDDDYGYEYYRHRNYYGLEEGDEESDDEDRHADGMDSTLRATAVYDLSGNEILSSIAIDEYDLLQGEDAFENPPDEEDYDGDTVLTWSRQQLDKSAISFERLAIGFSRLVETQKSLDFQYQAILALHGDIDPNEELLELLRNAASKAVNHLEASCSYEDGLALFDLTLYLHDNLELLKSSIIPELMKSSSHLTAFMLGFIHRWRQSMQRKQISLNEAKPIYEDLVRLSIQNLSVSKMSHVEYVRQRYENQDFAQLMTPTPLVTYPMFRPFVLSLFQPGLEEQRKMFIEKISAEAKFIPPDRFEDLWIPLLQDLLFACQKLKISLSSPSWQRLYQEVLGCLLLRYVGKQPPNGNPVEKRVSCPCATCRRLNNFLTNPTEMVARFRLTFTEMNHIQYKLSVFGIDCTVEQDTHGAILFKKSRQAREQERLWEKRKLEAAKQLYAFDQQKLRTILADKYEAIMMMSVLECPKDTASFTWPSVQRREAQAPGYKSLAEEMARLEAEMNDLVKTTPSSAPTPATTNAIAHRPPTTSAAQARTAYWPTAAFPSRPFVPSHTPLSGASRVGLPTKNYTTRKAGIVYSYFEEEALHSIRPSNRPAASYNTAPSRPVIPPSRPPPSMMAPQPVTGAKRKRVEYIDLTLDDD</sequence>
<dbReference type="Proteomes" id="UP001153332">
    <property type="component" value="Unassembled WGS sequence"/>
</dbReference>
<proteinExistence type="predicted"/>
<dbReference type="EMBL" id="JAPUUL010001929">
    <property type="protein sequence ID" value="KAJ8126286.1"/>
    <property type="molecule type" value="Genomic_DNA"/>
</dbReference>
<keyword evidence="2" id="KW-1185">Reference proteome</keyword>
<protein>
    <submittedName>
        <fullName evidence="1">Uncharacterized protein</fullName>
    </submittedName>
</protein>
<accession>A0ACC2JFU1</accession>
<evidence type="ECO:0000313" key="1">
    <source>
        <dbReference type="EMBL" id="KAJ8126286.1"/>
    </source>
</evidence>
<reference evidence="1" key="1">
    <citation type="submission" date="2022-12" db="EMBL/GenBank/DDBJ databases">
        <title>Genome Sequence of Lasiodiplodia mahajangana.</title>
        <authorList>
            <person name="Buettner E."/>
        </authorList>
    </citation>
    <scope>NUCLEOTIDE SEQUENCE</scope>
    <source>
        <strain evidence="1">VT137</strain>
    </source>
</reference>
<comment type="caution">
    <text evidence="1">The sequence shown here is derived from an EMBL/GenBank/DDBJ whole genome shotgun (WGS) entry which is preliminary data.</text>
</comment>
<gene>
    <name evidence="1" type="ORF">O1611_g7352</name>
</gene>
<organism evidence="1 2">
    <name type="scientific">Lasiodiplodia mahajangana</name>
    <dbReference type="NCBI Taxonomy" id="1108764"/>
    <lineage>
        <taxon>Eukaryota</taxon>
        <taxon>Fungi</taxon>
        <taxon>Dikarya</taxon>
        <taxon>Ascomycota</taxon>
        <taxon>Pezizomycotina</taxon>
        <taxon>Dothideomycetes</taxon>
        <taxon>Dothideomycetes incertae sedis</taxon>
        <taxon>Botryosphaeriales</taxon>
        <taxon>Botryosphaeriaceae</taxon>
        <taxon>Lasiodiplodia</taxon>
    </lineage>
</organism>